<feature type="domain" description="Kazal-like" evidence="3">
    <location>
        <begin position="83"/>
        <end position="139"/>
    </location>
</feature>
<reference evidence="4 6" key="1">
    <citation type="journal article" date="2008" name="Science">
        <title>The Physcomitrella genome reveals evolutionary insights into the conquest of land by plants.</title>
        <authorList>
            <person name="Rensing S."/>
            <person name="Lang D."/>
            <person name="Zimmer A."/>
            <person name="Terry A."/>
            <person name="Salamov A."/>
            <person name="Shapiro H."/>
            <person name="Nishiyama T."/>
            <person name="Perroud P.-F."/>
            <person name="Lindquist E."/>
            <person name="Kamisugi Y."/>
            <person name="Tanahashi T."/>
            <person name="Sakakibara K."/>
            <person name="Fujita T."/>
            <person name="Oishi K."/>
            <person name="Shin-I T."/>
            <person name="Kuroki Y."/>
            <person name="Toyoda A."/>
            <person name="Suzuki Y."/>
            <person name="Hashimoto A."/>
            <person name="Yamaguchi K."/>
            <person name="Sugano A."/>
            <person name="Kohara Y."/>
            <person name="Fujiyama A."/>
            <person name="Anterola A."/>
            <person name="Aoki S."/>
            <person name="Ashton N."/>
            <person name="Barbazuk W.B."/>
            <person name="Barker E."/>
            <person name="Bennetzen J."/>
            <person name="Bezanilla M."/>
            <person name="Blankenship R."/>
            <person name="Cho S.H."/>
            <person name="Dutcher S."/>
            <person name="Estelle M."/>
            <person name="Fawcett J.A."/>
            <person name="Gundlach H."/>
            <person name="Hanada K."/>
            <person name="Heyl A."/>
            <person name="Hicks K.A."/>
            <person name="Hugh J."/>
            <person name="Lohr M."/>
            <person name="Mayer K."/>
            <person name="Melkozernov A."/>
            <person name="Murata T."/>
            <person name="Nelson D."/>
            <person name="Pils B."/>
            <person name="Prigge M."/>
            <person name="Reiss B."/>
            <person name="Renner T."/>
            <person name="Rombauts S."/>
            <person name="Rushton P."/>
            <person name="Sanderfoot A."/>
            <person name="Schween G."/>
            <person name="Shiu S.-H."/>
            <person name="Stueber K."/>
            <person name="Theodoulou F.L."/>
            <person name="Tu H."/>
            <person name="Van de Peer Y."/>
            <person name="Verrier P.J."/>
            <person name="Waters E."/>
            <person name="Wood A."/>
            <person name="Yang L."/>
            <person name="Cove D."/>
            <person name="Cuming A."/>
            <person name="Hasebe M."/>
            <person name="Lucas S."/>
            <person name="Mishler D.B."/>
            <person name="Reski R."/>
            <person name="Grigoriev I."/>
            <person name="Quatrano R.S."/>
            <person name="Boore J.L."/>
        </authorList>
    </citation>
    <scope>NUCLEOTIDE SEQUENCE [LARGE SCALE GENOMIC DNA]</scope>
    <source>
        <strain evidence="5 6">cv. Gransden 2004</strain>
    </source>
</reference>
<dbReference type="Gramene" id="Pp3c3_25910V3.4">
    <property type="protein sequence ID" value="Pp3c3_25910V3.4"/>
    <property type="gene ID" value="Pp3c3_25910"/>
</dbReference>
<keyword evidence="1" id="KW-0812">Transmembrane</keyword>
<proteinExistence type="predicted"/>
<protein>
    <recommendedName>
        <fullName evidence="3">Kazal-like domain-containing protein</fullName>
    </recommendedName>
</protein>
<dbReference type="EnsemblPlants" id="Pp3c3_25910V3.3">
    <property type="protein sequence ID" value="Pp3c3_25910V3.3"/>
    <property type="gene ID" value="Pp3c3_25910"/>
</dbReference>
<reference evidence="5" key="3">
    <citation type="submission" date="2020-12" db="UniProtKB">
        <authorList>
            <consortium name="EnsemblPlants"/>
        </authorList>
    </citation>
    <scope>IDENTIFICATION</scope>
</reference>
<gene>
    <name evidence="5" type="primary">LOC112280167</name>
    <name evidence="4" type="ORF">PHYPA_004973</name>
</gene>
<keyword evidence="2" id="KW-0732">Signal</keyword>
<keyword evidence="6" id="KW-1185">Reference proteome</keyword>
<dbReference type="Gramene" id="Pp3c3_25910V3.1">
    <property type="protein sequence ID" value="Pp3c3_25910V3.1"/>
    <property type="gene ID" value="Pp3c3_25910"/>
</dbReference>
<dbReference type="PROSITE" id="PS51465">
    <property type="entry name" value="KAZAL_2"/>
    <property type="match status" value="1"/>
</dbReference>
<dbReference type="EMBL" id="ABEU02000003">
    <property type="protein sequence ID" value="PNR57979.1"/>
    <property type="molecule type" value="Genomic_DNA"/>
</dbReference>
<dbReference type="PANTHER" id="PTHR34376:SF2">
    <property type="entry name" value="SERINE PROTEASE INHIBITOR, KAZAL-TYPE FAMILY PROTEIN"/>
    <property type="match status" value="1"/>
</dbReference>
<dbReference type="Gramene" id="Pp3c3_25910V3.2">
    <property type="protein sequence ID" value="Pp3c3_25910V3.2"/>
    <property type="gene ID" value="Pp3c3_25910"/>
</dbReference>
<evidence type="ECO:0000256" key="2">
    <source>
        <dbReference type="SAM" id="SignalP"/>
    </source>
</evidence>
<dbReference type="CDD" id="cd00104">
    <property type="entry name" value="KAZAL_FS"/>
    <property type="match status" value="1"/>
</dbReference>
<dbReference type="OrthoDB" id="1916993at2759"/>
<keyword evidence="1" id="KW-1133">Transmembrane helix</keyword>
<dbReference type="InterPro" id="IPR036058">
    <property type="entry name" value="Kazal_dom_sf"/>
</dbReference>
<feature type="chain" id="PRO_5044576484" description="Kazal-like domain-containing protein" evidence="2">
    <location>
        <begin position="30"/>
        <end position="178"/>
    </location>
</feature>
<dbReference type="Proteomes" id="UP000006727">
    <property type="component" value="Chromosome 3"/>
</dbReference>
<evidence type="ECO:0000313" key="6">
    <source>
        <dbReference type="Proteomes" id="UP000006727"/>
    </source>
</evidence>
<dbReference type="Gramene" id="Pp3c3_25910V3.3">
    <property type="protein sequence ID" value="Pp3c3_25910V3.3"/>
    <property type="gene ID" value="Pp3c3_25910"/>
</dbReference>
<dbReference type="RefSeq" id="XP_024371086.1">
    <property type="nucleotide sequence ID" value="XM_024515318.2"/>
</dbReference>
<name>A0A2K1KW31_PHYPA</name>
<feature type="transmembrane region" description="Helical" evidence="1">
    <location>
        <begin position="158"/>
        <end position="176"/>
    </location>
</feature>
<feature type="signal peptide" evidence="2">
    <location>
        <begin position="1"/>
        <end position="29"/>
    </location>
</feature>
<dbReference type="PaxDb" id="3218-PP1S288_41V6.1"/>
<accession>A0A2K1KW31</accession>
<dbReference type="EnsemblPlants" id="Pp3c3_25910V3.1">
    <property type="protein sequence ID" value="Pp3c3_25910V3.1"/>
    <property type="gene ID" value="Pp3c3_25910"/>
</dbReference>
<dbReference type="SUPFAM" id="SSF100895">
    <property type="entry name" value="Kazal-type serine protease inhibitors"/>
    <property type="match status" value="1"/>
</dbReference>
<dbReference type="Gene3D" id="3.30.60.30">
    <property type="match status" value="1"/>
</dbReference>
<dbReference type="EnsemblPlants" id="Pp3c3_25910V3.4">
    <property type="protein sequence ID" value="Pp3c3_25910V3.4"/>
    <property type="gene ID" value="Pp3c3_25910"/>
</dbReference>
<sequence length="178" mass="18725">MATPGSKQLRLLFCVASLMLFFFANVNYAAVEETWSSVSGDAGEGTLGVVLADTSPCHSPFETQYRQLSQGVASVASGGGASDTPTELCNHKMKKLTSCPVQCFRADPVCGTDNITYWCGAADAKCAGVEVAHDGYCNVWELDANVGSTTAVRAAQSLQLVHMLWLVVAGLLIVLGSV</sequence>
<dbReference type="InterPro" id="IPR002350">
    <property type="entry name" value="Kazal_dom"/>
</dbReference>
<reference evidence="4 6" key="2">
    <citation type="journal article" date="2018" name="Plant J.">
        <title>The Physcomitrella patens chromosome-scale assembly reveals moss genome structure and evolution.</title>
        <authorList>
            <person name="Lang D."/>
            <person name="Ullrich K.K."/>
            <person name="Murat F."/>
            <person name="Fuchs J."/>
            <person name="Jenkins J."/>
            <person name="Haas F.B."/>
            <person name="Piednoel M."/>
            <person name="Gundlach H."/>
            <person name="Van Bel M."/>
            <person name="Meyberg R."/>
            <person name="Vives C."/>
            <person name="Morata J."/>
            <person name="Symeonidi A."/>
            <person name="Hiss M."/>
            <person name="Muchero W."/>
            <person name="Kamisugi Y."/>
            <person name="Saleh O."/>
            <person name="Blanc G."/>
            <person name="Decker E.L."/>
            <person name="van Gessel N."/>
            <person name="Grimwood J."/>
            <person name="Hayes R.D."/>
            <person name="Graham S.W."/>
            <person name="Gunter L.E."/>
            <person name="McDaniel S.F."/>
            <person name="Hoernstein S.N.W."/>
            <person name="Larsson A."/>
            <person name="Li F.W."/>
            <person name="Perroud P.F."/>
            <person name="Phillips J."/>
            <person name="Ranjan P."/>
            <person name="Rokshar D.S."/>
            <person name="Rothfels C.J."/>
            <person name="Schneider L."/>
            <person name="Shu S."/>
            <person name="Stevenson D.W."/>
            <person name="Thummler F."/>
            <person name="Tillich M."/>
            <person name="Villarreal Aguilar J.C."/>
            <person name="Widiez T."/>
            <person name="Wong G.K."/>
            <person name="Wymore A."/>
            <person name="Zhang Y."/>
            <person name="Zimmer A.D."/>
            <person name="Quatrano R.S."/>
            <person name="Mayer K.F.X."/>
            <person name="Goodstein D."/>
            <person name="Casacuberta J.M."/>
            <person name="Vandepoele K."/>
            <person name="Reski R."/>
            <person name="Cuming A.C."/>
            <person name="Tuskan G.A."/>
            <person name="Maumus F."/>
            <person name="Salse J."/>
            <person name="Schmutz J."/>
            <person name="Rensing S.A."/>
        </authorList>
    </citation>
    <scope>NUCLEOTIDE SEQUENCE [LARGE SCALE GENOMIC DNA]</scope>
    <source>
        <strain evidence="5 6">cv. Gransden 2004</strain>
    </source>
</reference>
<evidence type="ECO:0000259" key="3">
    <source>
        <dbReference type="PROSITE" id="PS51465"/>
    </source>
</evidence>
<dbReference type="AlphaFoldDB" id="A0A2K1KW31"/>
<evidence type="ECO:0000256" key="1">
    <source>
        <dbReference type="SAM" id="Phobius"/>
    </source>
</evidence>
<organism evidence="4">
    <name type="scientific">Physcomitrium patens</name>
    <name type="common">Spreading-leaved earth moss</name>
    <name type="synonym">Physcomitrella patens</name>
    <dbReference type="NCBI Taxonomy" id="3218"/>
    <lineage>
        <taxon>Eukaryota</taxon>
        <taxon>Viridiplantae</taxon>
        <taxon>Streptophyta</taxon>
        <taxon>Embryophyta</taxon>
        <taxon>Bryophyta</taxon>
        <taxon>Bryophytina</taxon>
        <taxon>Bryopsida</taxon>
        <taxon>Funariidae</taxon>
        <taxon>Funariales</taxon>
        <taxon>Funariaceae</taxon>
        <taxon>Physcomitrium</taxon>
    </lineage>
</organism>
<evidence type="ECO:0000313" key="5">
    <source>
        <dbReference type="EnsemblPlants" id="Pp3c3_25910V3.1"/>
    </source>
</evidence>
<dbReference type="PANTHER" id="PTHR34376">
    <property type="entry name" value="SERINE PROTEASE INHIBITOR, KAZAL-TYPE FAMILY PROTEIN"/>
    <property type="match status" value="1"/>
</dbReference>
<dbReference type="EnsemblPlants" id="Pp3c3_25910V3.2">
    <property type="protein sequence ID" value="Pp3c3_25910V3.2"/>
    <property type="gene ID" value="Pp3c3_25910"/>
</dbReference>
<dbReference type="GeneID" id="112280167"/>
<keyword evidence="1" id="KW-0472">Membrane</keyword>
<evidence type="ECO:0000313" key="4">
    <source>
        <dbReference type="EMBL" id="PNR57979.1"/>
    </source>
</evidence>